<name>A0ABQ3XX97_9ACTN</name>
<sequence length="150" mass="15667">MPGTHLTGDTYTDPAADILMHLTALWTVGKTTIPGHVDELADALGAIIDALDAVELNWAGDSQKEAVDVNNRWKTAVTSLFGTKKNPGQGVISRIAGGLQGAALNLSTTESSVVDLWQTYISKLEDMLAGRPPGDAPGGDGEQSVPISEV</sequence>
<dbReference type="Proteomes" id="UP000609879">
    <property type="component" value="Unassembled WGS sequence"/>
</dbReference>
<feature type="region of interest" description="Disordered" evidence="1">
    <location>
        <begin position="129"/>
        <end position="150"/>
    </location>
</feature>
<evidence type="ECO:0000256" key="1">
    <source>
        <dbReference type="SAM" id="MobiDB-lite"/>
    </source>
</evidence>
<evidence type="ECO:0000313" key="3">
    <source>
        <dbReference type="Proteomes" id="UP000609879"/>
    </source>
</evidence>
<comment type="caution">
    <text evidence="2">The sequence shown here is derived from an EMBL/GenBank/DDBJ whole genome shotgun (WGS) entry which is preliminary data.</text>
</comment>
<dbReference type="RefSeq" id="WP_203760324.1">
    <property type="nucleotide sequence ID" value="NZ_BAAABO010000025.1"/>
</dbReference>
<dbReference type="Gene3D" id="1.10.287.1060">
    <property type="entry name" value="ESAT-6-like"/>
    <property type="match status" value="1"/>
</dbReference>
<organism evidence="2 3">
    <name type="scientific">Paractinoplanes deccanensis</name>
    <dbReference type="NCBI Taxonomy" id="113561"/>
    <lineage>
        <taxon>Bacteria</taxon>
        <taxon>Bacillati</taxon>
        <taxon>Actinomycetota</taxon>
        <taxon>Actinomycetes</taxon>
        <taxon>Micromonosporales</taxon>
        <taxon>Micromonosporaceae</taxon>
        <taxon>Paractinoplanes</taxon>
    </lineage>
</organism>
<gene>
    <name evidence="2" type="ORF">Ade02nite_10110</name>
</gene>
<evidence type="ECO:0000313" key="2">
    <source>
        <dbReference type="EMBL" id="GID72370.1"/>
    </source>
</evidence>
<protein>
    <submittedName>
        <fullName evidence="2">Uncharacterized protein</fullName>
    </submittedName>
</protein>
<keyword evidence="3" id="KW-1185">Reference proteome</keyword>
<reference evidence="2 3" key="1">
    <citation type="submission" date="2021-01" db="EMBL/GenBank/DDBJ databases">
        <title>Whole genome shotgun sequence of Actinoplanes deccanensis NBRC 13994.</title>
        <authorList>
            <person name="Komaki H."/>
            <person name="Tamura T."/>
        </authorList>
    </citation>
    <scope>NUCLEOTIDE SEQUENCE [LARGE SCALE GENOMIC DNA]</scope>
    <source>
        <strain evidence="2 3">NBRC 13994</strain>
    </source>
</reference>
<proteinExistence type="predicted"/>
<accession>A0ABQ3XX97</accession>
<dbReference type="EMBL" id="BOMI01000014">
    <property type="protein sequence ID" value="GID72370.1"/>
    <property type="molecule type" value="Genomic_DNA"/>
</dbReference>